<dbReference type="InterPro" id="IPR045174">
    <property type="entry name" value="Dof"/>
</dbReference>
<feature type="region of interest" description="Disordered" evidence="9">
    <location>
        <begin position="336"/>
        <end position="367"/>
    </location>
</feature>
<evidence type="ECO:0000256" key="6">
    <source>
        <dbReference type="ARBA" id="ARBA00023163"/>
    </source>
</evidence>
<dbReference type="PANTHER" id="PTHR31089:SF1">
    <property type="entry name" value="CYCLIC DOF FACTOR 3"/>
    <property type="match status" value="1"/>
</dbReference>
<evidence type="ECO:0000256" key="2">
    <source>
        <dbReference type="ARBA" id="ARBA00022771"/>
    </source>
</evidence>
<dbReference type="GO" id="GO:0008270">
    <property type="term" value="F:zinc ion binding"/>
    <property type="evidence" value="ECO:0007669"/>
    <property type="project" value="UniProtKB-KW"/>
</dbReference>
<dbReference type="GO" id="GO:0005634">
    <property type="term" value="C:nucleus"/>
    <property type="evidence" value="ECO:0007669"/>
    <property type="project" value="UniProtKB-SubCell"/>
</dbReference>
<keyword evidence="1" id="KW-0479">Metal-binding</keyword>
<dbReference type="PANTHER" id="PTHR31089">
    <property type="entry name" value="CYCLIC DOF FACTOR 2"/>
    <property type="match status" value="1"/>
</dbReference>
<evidence type="ECO:0000256" key="5">
    <source>
        <dbReference type="ARBA" id="ARBA00023125"/>
    </source>
</evidence>
<keyword evidence="4" id="KW-0805">Transcription regulation</keyword>
<organism evidence="11 12">
    <name type="scientific">Iris pallida</name>
    <name type="common">Sweet iris</name>
    <dbReference type="NCBI Taxonomy" id="29817"/>
    <lineage>
        <taxon>Eukaryota</taxon>
        <taxon>Viridiplantae</taxon>
        <taxon>Streptophyta</taxon>
        <taxon>Embryophyta</taxon>
        <taxon>Tracheophyta</taxon>
        <taxon>Spermatophyta</taxon>
        <taxon>Magnoliopsida</taxon>
        <taxon>Liliopsida</taxon>
        <taxon>Asparagales</taxon>
        <taxon>Iridaceae</taxon>
        <taxon>Iridoideae</taxon>
        <taxon>Irideae</taxon>
        <taxon>Iris</taxon>
    </lineage>
</organism>
<proteinExistence type="predicted"/>
<keyword evidence="6" id="KW-0804">Transcription</keyword>
<keyword evidence="7 8" id="KW-0539">Nucleus</keyword>
<evidence type="ECO:0000256" key="8">
    <source>
        <dbReference type="PROSITE-ProRule" id="PRU00071"/>
    </source>
</evidence>
<evidence type="ECO:0000256" key="3">
    <source>
        <dbReference type="ARBA" id="ARBA00022833"/>
    </source>
</evidence>
<dbReference type="GO" id="GO:0003677">
    <property type="term" value="F:DNA binding"/>
    <property type="evidence" value="ECO:0007669"/>
    <property type="project" value="UniProtKB-UniRule"/>
</dbReference>
<dbReference type="PROSITE" id="PS50884">
    <property type="entry name" value="ZF_DOF_2"/>
    <property type="match status" value="1"/>
</dbReference>
<evidence type="ECO:0000256" key="1">
    <source>
        <dbReference type="ARBA" id="ARBA00022723"/>
    </source>
</evidence>
<sequence length="453" mass="48595">MATKKTCGSEPLLTWTSSSLFTKQSPASQQKKKQRRKTLYFQISPIYQEFYQPIQLEEMPEITDSAIKLFGNTIALLPANSGGGGGGGGGGGEEAKGHLAEETTTASKYRGGGENPESGENNEHTSSPADDNHKHSSEDQETAAAAEEEEGQTDSSNPLLKKPDTILPCPRCNSLETKFCYYNNYNVNQPRHFCKNCQRYWTAGGAMRNVPVGAGRRKNKNPAAAPLYVDLQAVTEQTHHPPLEPTGSVLSFGSDAPTSSRHRNGLHRAEEQPSVSSASCDGAGGNVKEPCIRTCQSFTPQQIPWPFHPAAAAAYWGWAPWSSPWLSSPASPSALSGLSSVSVPDSPALGKHSRSEEDALPGESSSGRHRLWIPKTLRISDPKEAAKSSVWATMGFRSDDAEGCRAFFGGALHTKGGLSRTRSGEASRALHANPAALSRSINFLESSQVTIGL</sequence>
<feature type="compositionally biased region" description="Polar residues" evidence="9">
    <location>
        <begin position="248"/>
        <end position="259"/>
    </location>
</feature>
<reference evidence="11" key="1">
    <citation type="journal article" date="2023" name="GigaByte">
        <title>Genome assembly of the bearded iris, Iris pallida Lam.</title>
        <authorList>
            <person name="Bruccoleri R.E."/>
            <person name="Oakeley E.J."/>
            <person name="Faust A.M.E."/>
            <person name="Altorfer M."/>
            <person name="Dessus-Babus S."/>
            <person name="Burckhardt D."/>
            <person name="Oertli M."/>
            <person name="Naumann U."/>
            <person name="Petersen F."/>
            <person name="Wong J."/>
        </authorList>
    </citation>
    <scope>NUCLEOTIDE SEQUENCE</scope>
    <source>
        <strain evidence="11">GSM-AAB239-AS_SAM_17_03QT</strain>
    </source>
</reference>
<dbReference type="InterPro" id="IPR003851">
    <property type="entry name" value="Znf_Dof"/>
</dbReference>
<dbReference type="AlphaFoldDB" id="A0AAX6G6K2"/>
<dbReference type="Proteomes" id="UP001140949">
    <property type="component" value="Unassembled WGS sequence"/>
</dbReference>
<comment type="subcellular location">
    <subcellularLocation>
        <location evidence="8">Nucleus</location>
    </subcellularLocation>
</comment>
<keyword evidence="5 8" id="KW-0238">DNA-binding</keyword>
<evidence type="ECO:0000313" key="12">
    <source>
        <dbReference type="Proteomes" id="UP001140949"/>
    </source>
</evidence>
<gene>
    <name evidence="11" type="ORF">M6B38_129965</name>
</gene>
<keyword evidence="3" id="KW-0862">Zinc</keyword>
<dbReference type="Pfam" id="PF02701">
    <property type="entry name" value="Zn_ribbon_Dof"/>
    <property type="match status" value="1"/>
</dbReference>
<feature type="region of interest" description="Disordered" evidence="9">
    <location>
        <begin position="239"/>
        <end position="283"/>
    </location>
</feature>
<keyword evidence="2 8" id="KW-0863">Zinc-finger</keyword>
<evidence type="ECO:0000259" key="10">
    <source>
        <dbReference type="PROSITE" id="PS50884"/>
    </source>
</evidence>
<comment type="caution">
    <text evidence="11">The sequence shown here is derived from an EMBL/GenBank/DDBJ whole genome shotgun (WGS) entry which is preliminary data.</text>
</comment>
<accession>A0AAX6G6K2</accession>
<feature type="region of interest" description="Disordered" evidence="9">
    <location>
        <begin position="84"/>
        <end position="166"/>
    </location>
</feature>
<evidence type="ECO:0000313" key="11">
    <source>
        <dbReference type="EMBL" id="KAJ6823977.1"/>
    </source>
</evidence>
<protein>
    <submittedName>
        <fullName evidence="11">Cyclic dof factor 3-like</fullName>
    </submittedName>
</protein>
<dbReference type="EMBL" id="JANAVB010022594">
    <property type="protein sequence ID" value="KAJ6823977.1"/>
    <property type="molecule type" value="Genomic_DNA"/>
</dbReference>
<evidence type="ECO:0000256" key="9">
    <source>
        <dbReference type="SAM" id="MobiDB-lite"/>
    </source>
</evidence>
<reference evidence="11" key="2">
    <citation type="submission" date="2023-04" db="EMBL/GenBank/DDBJ databases">
        <authorList>
            <person name="Bruccoleri R.E."/>
            <person name="Oakeley E.J."/>
            <person name="Faust A.-M."/>
            <person name="Dessus-Babus S."/>
            <person name="Altorfer M."/>
            <person name="Burckhardt D."/>
            <person name="Oertli M."/>
            <person name="Naumann U."/>
            <person name="Petersen F."/>
            <person name="Wong J."/>
        </authorList>
    </citation>
    <scope>NUCLEOTIDE SEQUENCE</scope>
    <source>
        <strain evidence="11">GSM-AAB239-AS_SAM_17_03QT</strain>
        <tissue evidence="11">Leaf</tissue>
    </source>
</reference>
<keyword evidence="12" id="KW-1185">Reference proteome</keyword>
<dbReference type="GO" id="GO:0003700">
    <property type="term" value="F:DNA-binding transcription factor activity"/>
    <property type="evidence" value="ECO:0007669"/>
    <property type="project" value="InterPro"/>
</dbReference>
<evidence type="ECO:0000256" key="4">
    <source>
        <dbReference type="ARBA" id="ARBA00023015"/>
    </source>
</evidence>
<name>A0AAX6G6K2_IRIPA</name>
<dbReference type="PROSITE" id="PS01361">
    <property type="entry name" value="ZF_DOF_1"/>
    <property type="match status" value="1"/>
</dbReference>
<feature type="domain" description="Dof-type" evidence="10">
    <location>
        <begin position="167"/>
        <end position="221"/>
    </location>
</feature>
<evidence type="ECO:0000256" key="7">
    <source>
        <dbReference type="ARBA" id="ARBA00023242"/>
    </source>
</evidence>